<comment type="cofactor">
    <cofactor evidence="1">
        <name>FMN</name>
        <dbReference type="ChEBI" id="CHEBI:58210"/>
    </cofactor>
</comment>
<evidence type="ECO:0000256" key="6">
    <source>
        <dbReference type="ARBA" id="ARBA00022643"/>
    </source>
</evidence>
<dbReference type="InterPro" id="IPR029039">
    <property type="entry name" value="Flavoprotein-like_sf"/>
</dbReference>
<evidence type="ECO:0000256" key="4">
    <source>
        <dbReference type="ARBA" id="ARBA00022448"/>
    </source>
</evidence>
<dbReference type="SUPFAM" id="SSF52218">
    <property type="entry name" value="Flavoproteins"/>
    <property type="match status" value="1"/>
</dbReference>
<keyword evidence="7" id="KW-0249">Electron transport</keyword>
<evidence type="ECO:0000256" key="7">
    <source>
        <dbReference type="ARBA" id="ARBA00022982"/>
    </source>
</evidence>
<dbReference type="Pfam" id="PF00258">
    <property type="entry name" value="Flavodoxin_1"/>
    <property type="match status" value="1"/>
</dbReference>
<dbReference type="InterPro" id="IPR008254">
    <property type="entry name" value="Flavodoxin/NO_synth"/>
</dbReference>
<dbReference type="PANTHER" id="PTHR42809:SF1">
    <property type="entry name" value="FLAVODOXIN 1"/>
    <property type="match status" value="1"/>
</dbReference>
<dbReference type="EMBL" id="JAAMFK010000002">
    <property type="protein sequence ID" value="MBS9338468.1"/>
    <property type="molecule type" value="Genomic_DNA"/>
</dbReference>
<evidence type="ECO:0000256" key="1">
    <source>
        <dbReference type="ARBA" id="ARBA00001917"/>
    </source>
</evidence>
<comment type="caution">
    <text evidence="9">The sequence shown here is derived from an EMBL/GenBank/DDBJ whole genome shotgun (WGS) entry which is preliminary data.</text>
</comment>
<name>A0ABS5QZ39_9LACO</name>
<evidence type="ECO:0000313" key="9">
    <source>
        <dbReference type="EMBL" id="MBS9338468.1"/>
    </source>
</evidence>
<dbReference type="InterPro" id="IPR050619">
    <property type="entry name" value="Flavodoxin"/>
</dbReference>
<evidence type="ECO:0000256" key="3">
    <source>
        <dbReference type="ARBA" id="ARBA00005267"/>
    </source>
</evidence>
<comment type="function">
    <text evidence="2">Low-potential electron donor to a number of redox enzymes.</text>
</comment>
<proteinExistence type="inferred from homology"/>
<keyword evidence="4" id="KW-0813">Transport</keyword>
<sequence length="153" mass="16901">MSSSNLTATVVFATITGNNEAVADILVKQLEEAGVEVEKAEMSQSEPEDLQEKDLAFLVPYTYDEGSLPDEGLDYFDDLKNLDLKNLVYGIAGSGDNFYEGYYCLALDKFEERMQETGAKEAGPLVRINLYPAKRDEDKLATLVDASLEAVKK</sequence>
<comment type="similarity">
    <text evidence="3">Belongs to the flavodoxin family.</text>
</comment>
<keyword evidence="5" id="KW-0285">Flavoprotein</keyword>
<gene>
    <name evidence="9" type="ORF">G6R29_02300</name>
</gene>
<keyword evidence="10" id="KW-1185">Reference proteome</keyword>
<accession>A0ABS5QZ39</accession>
<dbReference type="Proteomes" id="UP001519504">
    <property type="component" value="Unassembled WGS sequence"/>
</dbReference>
<protein>
    <submittedName>
        <fullName evidence="9">Flavodoxin</fullName>
    </submittedName>
</protein>
<organism evidence="9 10">
    <name type="scientific">Fructobacillus broussonetiae</name>
    <dbReference type="NCBI Taxonomy" id="2713173"/>
    <lineage>
        <taxon>Bacteria</taxon>
        <taxon>Bacillati</taxon>
        <taxon>Bacillota</taxon>
        <taxon>Bacilli</taxon>
        <taxon>Lactobacillales</taxon>
        <taxon>Lactobacillaceae</taxon>
        <taxon>Fructobacillus</taxon>
    </lineage>
</organism>
<evidence type="ECO:0000256" key="5">
    <source>
        <dbReference type="ARBA" id="ARBA00022630"/>
    </source>
</evidence>
<dbReference type="RefSeq" id="WP_213808748.1">
    <property type="nucleotide sequence ID" value="NZ_JAAMFK010000002.1"/>
</dbReference>
<feature type="domain" description="Flavodoxin-like" evidence="8">
    <location>
        <begin position="8"/>
        <end position="148"/>
    </location>
</feature>
<reference evidence="9 10" key="1">
    <citation type="submission" date="2020-02" db="EMBL/GenBank/DDBJ databases">
        <title>Fructobacillus sp. isolated from paper mulberry of Taiwan.</title>
        <authorList>
            <person name="Lin S.-T."/>
        </authorList>
    </citation>
    <scope>NUCLEOTIDE SEQUENCE [LARGE SCALE GENOMIC DNA]</scope>
    <source>
        <strain evidence="9 10">M2-14</strain>
    </source>
</reference>
<evidence type="ECO:0000313" key="10">
    <source>
        <dbReference type="Proteomes" id="UP001519504"/>
    </source>
</evidence>
<dbReference type="Gene3D" id="3.40.50.360">
    <property type="match status" value="1"/>
</dbReference>
<evidence type="ECO:0000259" key="8">
    <source>
        <dbReference type="PROSITE" id="PS50902"/>
    </source>
</evidence>
<dbReference type="PROSITE" id="PS50902">
    <property type="entry name" value="FLAVODOXIN_LIKE"/>
    <property type="match status" value="1"/>
</dbReference>
<keyword evidence="6" id="KW-0288">FMN</keyword>
<dbReference type="PANTHER" id="PTHR42809">
    <property type="entry name" value="FLAVODOXIN 2"/>
    <property type="match status" value="1"/>
</dbReference>
<evidence type="ECO:0000256" key="2">
    <source>
        <dbReference type="ARBA" id="ARBA00003297"/>
    </source>
</evidence>